<dbReference type="OrthoDB" id="10438153at2759"/>
<keyword evidence="3" id="KW-1185">Reference proteome</keyword>
<proteinExistence type="predicted"/>
<sequence length="160" mass="19170">MYKSTFRWWFRQKEKSSLRNIFSLTIPPPPLKSNLNYNNFHKVYFIHHFRYSQEDWQFICDYSMYPSICRNSSTSLYNTQYYYLSIIVIYSDVTDKTLEQMNNTLNCELDTCWNNAFYAWTGLTKLYQLTGKIEQTFEIGVTLGISSLVIIILFITKPFF</sequence>
<evidence type="ECO:0000313" key="3">
    <source>
        <dbReference type="Proteomes" id="UP000311919"/>
    </source>
</evidence>
<dbReference type="AlphaFoldDB" id="A0A4Z2D4T5"/>
<organism evidence="2 3">
    <name type="scientific">Schistosoma japonicum</name>
    <name type="common">Blood fluke</name>
    <dbReference type="NCBI Taxonomy" id="6182"/>
    <lineage>
        <taxon>Eukaryota</taxon>
        <taxon>Metazoa</taxon>
        <taxon>Spiralia</taxon>
        <taxon>Lophotrochozoa</taxon>
        <taxon>Platyhelminthes</taxon>
        <taxon>Trematoda</taxon>
        <taxon>Digenea</taxon>
        <taxon>Strigeidida</taxon>
        <taxon>Schistosomatoidea</taxon>
        <taxon>Schistosomatidae</taxon>
        <taxon>Schistosoma</taxon>
    </lineage>
</organism>
<gene>
    <name evidence="2" type="ORF">EWB00_004566</name>
</gene>
<dbReference type="GO" id="GO:0016746">
    <property type="term" value="F:acyltransferase activity"/>
    <property type="evidence" value="ECO:0007669"/>
    <property type="project" value="UniProtKB-KW"/>
</dbReference>
<keyword evidence="1" id="KW-0472">Membrane</keyword>
<feature type="transmembrane region" description="Helical" evidence="1">
    <location>
        <begin position="136"/>
        <end position="155"/>
    </location>
</feature>
<evidence type="ECO:0000313" key="2">
    <source>
        <dbReference type="EMBL" id="TNN11487.1"/>
    </source>
</evidence>
<keyword evidence="2" id="KW-0012">Acyltransferase</keyword>
<keyword evidence="1" id="KW-1133">Transmembrane helix</keyword>
<keyword evidence="1" id="KW-0812">Transmembrane</keyword>
<name>A0A4Z2D4T5_SCHJA</name>
<accession>A0A4Z2D4T5</accession>
<keyword evidence="2" id="KW-0808">Transferase</keyword>
<protein>
    <submittedName>
        <fullName evidence="2">Acyl-:glycerol-3-phosphate acyltransferase</fullName>
    </submittedName>
</protein>
<reference evidence="2 3" key="1">
    <citation type="submission" date="2019-03" db="EMBL/GenBank/DDBJ databases">
        <title>An improved genome assembly of the fluke Schistosoma japonicum.</title>
        <authorList>
            <person name="Hu W."/>
            <person name="Luo F."/>
            <person name="Yin M."/>
            <person name="Mo X."/>
            <person name="Sun C."/>
            <person name="Wu Q."/>
            <person name="Zhu B."/>
            <person name="Xiang M."/>
            <person name="Wang J."/>
            <person name="Wang Y."/>
            <person name="Zhang T."/>
            <person name="Xu B."/>
            <person name="Zheng H."/>
            <person name="Feng Z."/>
        </authorList>
    </citation>
    <scope>NUCLEOTIDE SEQUENCE [LARGE SCALE GENOMIC DNA]</scope>
    <source>
        <strain evidence="2">HuSjv2</strain>
        <tissue evidence="2">Worms</tissue>
    </source>
</reference>
<dbReference type="EMBL" id="SKCS01000290">
    <property type="protein sequence ID" value="TNN11487.1"/>
    <property type="molecule type" value="Genomic_DNA"/>
</dbReference>
<evidence type="ECO:0000256" key="1">
    <source>
        <dbReference type="SAM" id="Phobius"/>
    </source>
</evidence>
<comment type="caution">
    <text evidence="2">The sequence shown here is derived from an EMBL/GenBank/DDBJ whole genome shotgun (WGS) entry which is preliminary data.</text>
</comment>
<dbReference type="Proteomes" id="UP000311919">
    <property type="component" value="Unassembled WGS sequence"/>
</dbReference>